<dbReference type="RefSeq" id="WP_142042811.1">
    <property type="nucleotide sequence ID" value="NZ_JBHTGS010000003.1"/>
</dbReference>
<dbReference type="Pfam" id="PF09587">
    <property type="entry name" value="PGA_cap"/>
    <property type="match status" value="1"/>
</dbReference>
<feature type="transmembrane region" description="Helical" evidence="3">
    <location>
        <begin position="17"/>
        <end position="38"/>
    </location>
</feature>
<keyword evidence="3" id="KW-0812">Transmembrane</keyword>
<sequence length="392" mass="40537">MTGVSPSSPLRNWARPVVVIPAAVVAVVIVVAMALLVIPGGSTAPLSPGQSPVAGSSDNPGSDDPEADSDTITIAGVGDTVLGAIPDRLPPGDGAGFFDRVSDELSADVMFGNLEGPLSERTDFQKCEGDGCVYLRMPPHYAPRFAEAGFDVMNIANNHGYDSGPEGVLDTQRALSDVGIPLSGIKGEVVELEVKGLTVAVVGVAPYDFYTNLLDLWAVQQLVSAADESADLVVFSMHVGAEGTDRRHVTGADEEYFGESRGNSTQVAHTAIDAGADVVFGHGPHVLRGIEYYNGRIIAHSLGNFAGYAVLDSTGALGRGAILKVTMTPDGEFVSGSVVPTHMVDGGYPAVDPGNGAWSDFNELAADFGDAGVTVADDGSLVLLEVLLDGRS</sequence>
<proteinExistence type="inferred from homology"/>
<dbReference type="CDD" id="cd07381">
    <property type="entry name" value="MPP_CapA"/>
    <property type="match status" value="1"/>
</dbReference>
<dbReference type="EMBL" id="VFOW01000001">
    <property type="protein sequence ID" value="TQL78417.1"/>
    <property type="molecule type" value="Genomic_DNA"/>
</dbReference>
<feature type="compositionally biased region" description="Polar residues" evidence="2">
    <location>
        <begin position="45"/>
        <end position="60"/>
    </location>
</feature>
<name>A0A543B0Q2_9ACTN</name>
<evidence type="ECO:0000256" key="1">
    <source>
        <dbReference type="ARBA" id="ARBA00005662"/>
    </source>
</evidence>
<dbReference type="InterPro" id="IPR019079">
    <property type="entry name" value="Capsule_synth_CapA"/>
</dbReference>
<feature type="domain" description="Capsule synthesis protein CapA" evidence="4">
    <location>
        <begin position="73"/>
        <end position="309"/>
    </location>
</feature>
<dbReference type="InParanoid" id="A0A543B0Q2"/>
<dbReference type="OrthoDB" id="9810718at2"/>
<dbReference type="AlphaFoldDB" id="A0A543B0Q2"/>
<evidence type="ECO:0000259" key="4">
    <source>
        <dbReference type="SMART" id="SM00854"/>
    </source>
</evidence>
<evidence type="ECO:0000256" key="3">
    <source>
        <dbReference type="SAM" id="Phobius"/>
    </source>
</evidence>
<keyword evidence="6" id="KW-1185">Reference proteome</keyword>
<dbReference type="PANTHER" id="PTHR33393:SF11">
    <property type="entry name" value="POLYGLUTAMINE SYNTHESIS ACCESSORY PROTEIN RV0574C-RELATED"/>
    <property type="match status" value="1"/>
</dbReference>
<organism evidence="5 6">
    <name type="scientific">Stackebrandtia endophytica</name>
    <dbReference type="NCBI Taxonomy" id="1496996"/>
    <lineage>
        <taxon>Bacteria</taxon>
        <taxon>Bacillati</taxon>
        <taxon>Actinomycetota</taxon>
        <taxon>Actinomycetes</taxon>
        <taxon>Glycomycetales</taxon>
        <taxon>Glycomycetaceae</taxon>
        <taxon>Stackebrandtia</taxon>
    </lineage>
</organism>
<dbReference type="Gene3D" id="3.60.21.10">
    <property type="match status" value="1"/>
</dbReference>
<accession>A0A543B0Q2</accession>
<protein>
    <submittedName>
        <fullName evidence="5">Poly-gamma-glutamate capsule biosynthesis protein CapA/YwtB (Metallophosphatase superfamily)</fullName>
    </submittedName>
</protein>
<evidence type="ECO:0000313" key="5">
    <source>
        <dbReference type="EMBL" id="TQL78417.1"/>
    </source>
</evidence>
<comment type="caution">
    <text evidence="5">The sequence shown here is derived from an EMBL/GenBank/DDBJ whole genome shotgun (WGS) entry which is preliminary data.</text>
</comment>
<dbReference type="SUPFAM" id="SSF56300">
    <property type="entry name" value="Metallo-dependent phosphatases"/>
    <property type="match status" value="1"/>
</dbReference>
<dbReference type="InterPro" id="IPR029052">
    <property type="entry name" value="Metallo-depent_PP-like"/>
</dbReference>
<keyword evidence="3" id="KW-1133">Transmembrane helix</keyword>
<gene>
    <name evidence="5" type="ORF">FB566_4003</name>
</gene>
<comment type="similarity">
    <text evidence="1">Belongs to the CapA family.</text>
</comment>
<dbReference type="Proteomes" id="UP000317043">
    <property type="component" value="Unassembled WGS sequence"/>
</dbReference>
<dbReference type="InterPro" id="IPR052169">
    <property type="entry name" value="CW_Biosynth-Accessory"/>
</dbReference>
<evidence type="ECO:0000256" key="2">
    <source>
        <dbReference type="SAM" id="MobiDB-lite"/>
    </source>
</evidence>
<dbReference type="PANTHER" id="PTHR33393">
    <property type="entry name" value="POLYGLUTAMINE SYNTHESIS ACCESSORY PROTEIN RV0574C-RELATED"/>
    <property type="match status" value="1"/>
</dbReference>
<feature type="region of interest" description="Disordered" evidence="2">
    <location>
        <begin position="45"/>
        <end position="71"/>
    </location>
</feature>
<reference evidence="5 6" key="1">
    <citation type="submission" date="2019-06" db="EMBL/GenBank/DDBJ databases">
        <title>Sequencing the genomes of 1000 actinobacteria strains.</title>
        <authorList>
            <person name="Klenk H.-P."/>
        </authorList>
    </citation>
    <scope>NUCLEOTIDE SEQUENCE [LARGE SCALE GENOMIC DNA]</scope>
    <source>
        <strain evidence="5 6">DSM 45928</strain>
    </source>
</reference>
<evidence type="ECO:0000313" key="6">
    <source>
        <dbReference type="Proteomes" id="UP000317043"/>
    </source>
</evidence>
<keyword evidence="3" id="KW-0472">Membrane</keyword>
<dbReference type="SMART" id="SM00854">
    <property type="entry name" value="PGA_cap"/>
    <property type="match status" value="1"/>
</dbReference>